<reference evidence="1 2" key="1">
    <citation type="journal article" date="2020" name="ISME J.">
        <title>Comparative genomics reveals insights into cyanobacterial evolution and habitat adaptation.</title>
        <authorList>
            <person name="Chen M.Y."/>
            <person name="Teng W.K."/>
            <person name="Zhao L."/>
            <person name="Hu C.X."/>
            <person name="Zhou Y.K."/>
            <person name="Han B.P."/>
            <person name="Song L.R."/>
            <person name="Shu W.S."/>
        </authorList>
    </citation>
    <scope>NUCLEOTIDE SEQUENCE [LARGE SCALE GENOMIC DNA]</scope>
    <source>
        <strain evidence="1 2">FACHB-1370</strain>
    </source>
</reference>
<proteinExistence type="predicted"/>
<evidence type="ECO:0000313" key="2">
    <source>
        <dbReference type="Proteomes" id="UP000641954"/>
    </source>
</evidence>
<dbReference type="RefSeq" id="WP_190877480.1">
    <property type="nucleotide sequence ID" value="NZ_JACJSK010000006.1"/>
</dbReference>
<dbReference type="Proteomes" id="UP000641954">
    <property type="component" value="Unassembled WGS sequence"/>
</dbReference>
<dbReference type="EMBL" id="JACJSK010000006">
    <property type="protein sequence ID" value="MBD2543279.1"/>
    <property type="molecule type" value="Genomic_DNA"/>
</dbReference>
<comment type="caution">
    <text evidence="1">The sequence shown here is derived from an EMBL/GenBank/DDBJ whole genome shotgun (WGS) entry which is preliminary data.</text>
</comment>
<gene>
    <name evidence="1" type="ORF">H6G72_05310</name>
</gene>
<name>A0ABR8E8W3_9CYAN</name>
<protein>
    <submittedName>
        <fullName evidence="1">Uncharacterized protein</fullName>
    </submittedName>
</protein>
<evidence type="ECO:0000313" key="1">
    <source>
        <dbReference type="EMBL" id="MBD2543279.1"/>
    </source>
</evidence>
<accession>A0ABR8E8W3</accession>
<keyword evidence="2" id="KW-1185">Reference proteome</keyword>
<organism evidence="1 2">
    <name type="scientific">Planktothricoides raciborskii FACHB-1370</name>
    <dbReference type="NCBI Taxonomy" id="2949576"/>
    <lineage>
        <taxon>Bacteria</taxon>
        <taxon>Bacillati</taxon>
        <taxon>Cyanobacteriota</taxon>
        <taxon>Cyanophyceae</taxon>
        <taxon>Oscillatoriophycideae</taxon>
        <taxon>Oscillatoriales</taxon>
        <taxon>Oscillatoriaceae</taxon>
        <taxon>Planktothricoides</taxon>
    </lineage>
</organism>
<sequence length="58" mass="6458">MTPVGAKHPGRHLSLLTSNLLPGCFALCVVHGRSIPVIYPPFQPKIIRRNYTEGEAFR</sequence>